<evidence type="ECO:0000313" key="5">
    <source>
        <dbReference type="Proteomes" id="UP000015453"/>
    </source>
</evidence>
<reference evidence="4 5" key="1">
    <citation type="journal article" date="2013" name="BMC Genomics">
        <title>The miniature genome of a carnivorous plant Genlisea aurea contains a low number of genes and short non-coding sequences.</title>
        <authorList>
            <person name="Leushkin E.V."/>
            <person name="Sutormin R.A."/>
            <person name="Nabieva E.R."/>
            <person name="Penin A.A."/>
            <person name="Kondrashov A.S."/>
            <person name="Logacheva M.D."/>
        </authorList>
    </citation>
    <scope>NUCLEOTIDE SEQUENCE [LARGE SCALE GENOMIC DNA]</scope>
</reference>
<name>S8CCB7_9LAMI</name>
<accession>S8CCB7</accession>
<dbReference type="EMBL" id="AUSU01004757">
    <property type="protein sequence ID" value="EPS64540.1"/>
    <property type="molecule type" value="Genomic_DNA"/>
</dbReference>
<gene>
    <name evidence="4" type="ORF">M569_10243</name>
</gene>
<keyword evidence="5" id="KW-1185">Reference proteome</keyword>
<dbReference type="AlphaFoldDB" id="S8CCB7"/>
<keyword evidence="1" id="KW-0649">Protein kinase inhibitor</keyword>
<sequence>MEVPKILAPRDLVNKSYGCAGIDFRMGLPLSPEKSTGKSWSMPPVLKPMNANSVSDEEGDDRCRTPTAREFRIPEHLPCPPPPPPPKRPMIYFPPYWCRKLEAAESKMNYFRHPELESIFIRN</sequence>
<organism evidence="4 5">
    <name type="scientific">Genlisea aurea</name>
    <dbReference type="NCBI Taxonomy" id="192259"/>
    <lineage>
        <taxon>Eukaryota</taxon>
        <taxon>Viridiplantae</taxon>
        <taxon>Streptophyta</taxon>
        <taxon>Embryophyta</taxon>
        <taxon>Tracheophyta</taxon>
        <taxon>Spermatophyta</taxon>
        <taxon>Magnoliopsida</taxon>
        <taxon>eudicotyledons</taxon>
        <taxon>Gunneridae</taxon>
        <taxon>Pentapetalae</taxon>
        <taxon>asterids</taxon>
        <taxon>lamiids</taxon>
        <taxon>Lamiales</taxon>
        <taxon>Lentibulariaceae</taxon>
        <taxon>Genlisea</taxon>
    </lineage>
</organism>
<comment type="caution">
    <text evidence="4">The sequence shown here is derived from an EMBL/GenBank/DDBJ whole genome shotgun (WGS) entry which is preliminary data.</text>
</comment>
<evidence type="ECO:0000313" key="4">
    <source>
        <dbReference type="EMBL" id="EPS64540.1"/>
    </source>
</evidence>
<evidence type="ECO:0000256" key="2">
    <source>
        <dbReference type="ARBA" id="ARBA00023306"/>
    </source>
</evidence>
<dbReference type="GO" id="GO:0032875">
    <property type="term" value="P:regulation of DNA endoreduplication"/>
    <property type="evidence" value="ECO:0007669"/>
    <property type="project" value="InterPro"/>
</dbReference>
<evidence type="ECO:0000256" key="1">
    <source>
        <dbReference type="ARBA" id="ARBA00023013"/>
    </source>
</evidence>
<dbReference type="PANTHER" id="PTHR33142:SF40">
    <property type="entry name" value="CYCLIN-DEPENDENT PROTEIN KINASE INHIBITOR SMR6"/>
    <property type="match status" value="1"/>
</dbReference>
<proteinExistence type="predicted"/>
<dbReference type="PANTHER" id="PTHR33142">
    <property type="entry name" value="CYCLIN-DEPENDENT PROTEIN KINASE INHIBITOR SMR13"/>
    <property type="match status" value="1"/>
</dbReference>
<evidence type="ECO:0000256" key="3">
    <source>
        <dbReference type="SAM" id="MobiDB-lite"/>
    </source>
</evidence>
<keyword evidence="2" id="KW-0131">Cell cycle</keyword>
<dbReference type="InterPro" id="IPR040389">
    <property type="entry name" value="SMR"/>
</dbReference>
<protein>
    <submittedName>
        <fullName evidence="4">Uncharacterized protein</fullName>
    </submittedName>
</protein>
<dbReference type="GO" id="GO:0004860">
    <property type="term" value="F:protein kinase inhibitor activity"/>
    <property type="evidence" value="ECO:0007669"/>
    <property type="project" value="UniProtKB-KW"/>
</dbReference>
<feature type="region of interest" description="Disordered" evidence="3">
    <location>
        <begin position="33"/>
        <end position="63"/>
    </location>
</feature>
<dbReference type="Proteomes" id="UP000015453">
    <property type="component" value="Unassembled WGS sequence"/>
</dbReference>